<dbReference type="AlphaFoldDB" id="A0A9K3DE91"/>
<feature type="non-terminal residue" evidence="2">
    <location>
        <position position="1"/>
    </location>
</feature>
<keyword evidence="3" id="KW-1185">Reference proteome</keyword>
<reference evidence="2 3" key="1">
    <citation type="journal article" date="2018" name="PLoS ONE">
        <title>The draft genome of Kipferlia bialata reveals reductive genome evolution in fornicate parasites.</title>
        <authorList>
            <person name="Tanifuji G."/>
            <person name="Takabayashi S."/>
            <person name="Kume K."/>
            <person name="Takagi M."/>
            <person name="Nakayama T."/>
            <person name="Kamikawa R."/>
            <person name="Inagaki Y."/>
            <person name="Hashimoto T."/>
        </authorList>
    </citation>
    <scope>NUCLEOTIDE SEQUENCE [LARGE SCALE GENOMIC DNA]</scope>
    <source>
        <strain evidence="2">NY0173</strain>
    </source>
</reference>
<dbReference type="EMBL" id="BDIP01009563">
    <property type="protein sequence ID" value="GIQ92378.1"/>
    <property type="molecule type" value="Genomic_DNA"/>
</dbReference>
<feature type="region of interest" description="Disordered" evidence="1">
    <location>
        <begin position="1"/>
        <end position="26"/>
    </location>
</feature>
<comment type="caution">
    <text evidence="2">The sequence shown here is derived from an EMBL/GenBank/DDBJ whole genome shotgun (WGS) entry which is preliminary data.</text>
</comment>
<protein>
    <submittedName>
        <fullName evidence="2">Uncharacterized protein</fullName>
    </submittedName>
</protein>
<gene>
    <name evidence="2" type="ORF">KIPB_016111</name>
</gene>
<organism evidence="2 3">
    <name type="scientific">Kipferlia bialata</name>
    <dbReference type="NCBI Taxonomy" id="797122"/>
    <lineage>
        <taxon>Eukaryota</taxon>
        <taxon>Metamonada</taxon>
        <taxon>Carpediemonas-like organisms</taxon>
        <taxon>Kipferlia</taxon>
    </lineage>
</organism>
<sequence>ADSGFPVSWLTPRSREEYPHSASNGVPNVIIRGLLPPFHSNPKSRFSDPEYLDNQAQQ</sequence>
<evidence type="ECO:0000256" key="1">
    <source>
        <dbReference type="SAM" id="MobiDB-lite"/>
    </source>
</evidence>
<accession>A0A9K3DE91</accession>
<name>A0A9K3DE91_9EUKA</name>
<evidence type="ECO:0000313" key="3">
    <source>
        <dbReference type="Proteomes" id="UP000265618"/>
    </source>
</evidence>
<proteinExistence type="predicted"/>
<dbReference type="Proteomes" id="UP000265618">
    <property type="component" value="Unassembled WGS sequence"/>
</dbReference>
<evidence type="ECO:0000313" key="2">
    <source>
        <dbReference type="EMBL" id="GIQ92378.1"/>
    </source>
</evidence>
<feature type="non-terminal residue" evidence="2">
    <location>
        <position position="58"/>
    </location>
</feature>